<dbReference type="GO" id="GO:0039694">
    <property type="term" value="P:viral RNA genome replication"/>
    <property type="evidence" value="ECO:0007669"/>
    <property type="project" value="InterPro"/>
</dbReference>
<dbReference type="GO" id="GO:0003723">
    <property type="term" value="F:RNA binding"/>
    <property type="evidence" value="ECO:0007669"/>
    <property type="project" value="InterPro"/>
</dbReference>
<keyword evidence="27" id="KW-0693">Viral RNA replication</keyword>
<evidence type="ECO:0000256" key="10">
    <source>
        <dbReference type="ARBA" id="ARBA00022488"/>
    </source>
</evidence>
<evidence type="ECO:0000256" key="39">
    <source>
        <dbReference type="ARBA" id="ARBA00047163"/>
    </source>
</evidence>
<evidence type="ECO:0000256" key="9">
    <source>
        <dbReference type="ARBA" id="ARBA00022484"/>
    </source>
</evidence>
<dbReference type="InterPro" id="IPR044067">
    <property type="entry name" value="PCV_3C_PRO"/>
</dbReference>
<evidence type="ECO:0000256" key="30">
    <source>
        <dbReference type="ARBA" id="ARBA00023065"/>
    </source>
</evidence>
<dbReference type="PROSITE" id="PS50507">
    <property type="entry name" value="RDRP_SSRNA_POS"/>
    <property type="match status" value="1"/>
</dbReference>
<proteinExistence type="inferred from homology"/>
<evidence type="ECO:0000256" key="16">
    <source>
        <dbReference type="ARBA" id="ARBA00022679"/>
    </source>
</evidence>
<dbReference type="GO" id="GO:0006508">
    <property type="term" value="P:proteolysis"/>
    <property type="evidence" value="ECO:0007669"/>
    <property type="project" value="UniProtKB-KW"/>
</dbReference>
<keyword evidence="16" id="KW-0808">Transferase</keyword>
<keyword evidence="18" id="KW-1143">T=pseudo3 icosahedral capsid protein</keyword>
<comment type="subcellular location">
    <subcellularLocation>
        <location evidence="3">Host cytoplasmic vesicle membrane</location>
        <topology evidence="3">Peripheral membrane protein</topology>
        <orientation evidence="3">Cytoplasmic side</orientation>
    </subcellularLocation>
    <subcellularLocation>
        <location evidence="5">Host endosome</location>
        <location evidence="5">Host multivesicular body</location>
    </subcellularLocation>
    <subcellularLocation>
        <location evidence="4">Virion</location>
    </subcellularLocation>
</comment>
<dbReference type="InterPro" id="IPR001676">
    <property type="entry name" value="Picornavirus_capsid"/>
</dbReference>
<keyword evidence="13" id="KW-0167">Capsid protein</keyword>
<evidence type="ECO:0000256" key="36">
    <source>
        <dbReference type="ARBA" id="ARBA00045842"/>
    </source>
</evidence>
<keyword evidence="23" id="KW-0788">Thiol protease</keyword>
<dbReference type="Gene3D" id="3.40.50.300">
    <property type="entry name" value="P-loop containing nucleotide triphosphate hydrolases"/>
    <property type="match status" value="1"/>
</dbReference>
<evidence type="ECO:0000256" key="2">
    <source>
        <dbReference type="ARBA" id="ARBA00003724"/>
    </source>
</evidence>
<keyword evidence="9" id="KW-0696">RNA-directed RNA polymerase</keyword>
<keyword evidence="8" id="KW-0813">Transport</keyword>
<evidence type="ECO:0000259" key="43">
    <source>
        <dbReference type="PROSITE" id="PS51874"/>
    </source>
</evidence>
<keyword evidence="11" id="KW-0191">Covalent protein-RNA linkage</keyword>
<evidence type="ECO:0000256" key="7">
    <source>
        <dbReference type="ARBA" id="ARBA00020107"/>
    </source>
</evidence>
<keyword evidence="19" id="KW-0547">Nucleotide-binding</keyword>
<evidence type="ECO:0000256" key="29">
    <source>
        <dbReference type="ARBA" id="ARBA00023046"/>
    </source>
</evidence>
<evidence type="ECO:0000256" key="17">
    <source>
        <dbReference type="ARBA" id="ARBA00022695"/>
    </source>
</evidence>
<dbReference type="GO" id="GO:0006351">
    <property type="term" value="P:DNA-templated transcription"/>
    <property type="evidence" value="ECO:0007669"/>
    <property type="project" value="InterPro"/>
</dbReference>
<keyword evidence="30" id="KW-0406">Ion transport</keyword>
<dbReference type="PRINTS" id="PR00918">
    <property type="entry name" value="CALICVIRUSNS"/>
</dbReference>
<dbReference type="GO" id="GO:0039618">
    <property type="term" value="C:T=pseudo3 icosahedral viral capsid"/>
    <property type="evidence" value="ECO:0007669"/>
    <property type="project" value="UniProtKB-KW"/>
</dbReference>
<dbReference type="GO" id="GO:0046718">
    <property type="term" value="P:symbiont entry into host cell"/>
    <property type="evidence" value="ECO:0007669"/>
    <property type="project" value="UniProtKB-KW"/>
</dbReference>
<dbReference type="GO" id="GO:0072494">
    <property type="term" value="C:host multivesicular body"/>
    <property type="evidence" value="ECO:0007669"/>
    <property type="project" value="UniProtKB-SubCell"/>
</dbReference>
<dbReference type="EMBL" id="PP827030">
    <property type="protein sequence ID" value="XBC28231.1"/>
    <property type="molecule type" value="Genomic_RNA"/>
</dbReference>
<comment type="function">
    <text evidence="2">VP0 precursor is a component of the immature procapsids.</text>
</comment>
<evidence type="ECO:0000259" key="42">
    <source>
        <dbReference type="PROSITE" id="PS51218"/>
    </source>
</evidence>
<evidence type="ECO:0000256" key="24">
    <source>
        <dbReference type="ARBA" id="ARBA00022840"/>
    </source>
</evidence>
<dbReference type="InterPro" id="IPR027417">
    <property type="entry name" value="P-loop_NTPase"/>
</dbReference>
<keyword evidence="26" id="KW-1043">Host membrane</keyword>
<dbReference type="Gene3D" id="2.40.10.10">
    <property type="entry name" value="Trypsin-like serine proteases"/>
    <property type="match status" value="2"/>
</dbReference>
<evidence type="ECO:0000256" key="34">
    <source>
        <dbReference type="ARBA" id="ARBA00023303"/>
    </source>
</evidence>
<dbReference type="CDD" id="cd00205">
    <property type="entry name" value="rhv_like"/>
    <property type="match status" value="2"/>
</dbReference>
<evidence type="ECO:0000256" key="4">
    <source>
        <dbReference type="ARBA" id="ARBA00004328"/>
    </source>
</evidence>
<comment type="subunit">
    <text evidence="37">Homopentamer. Homooligomer.</text>
</comment>
<dbReference type="SUPFAM" id="SSF52540">
    <property type="entry name" value="P-loop containing nucleoside triphosphate hydrolases"/>
    <property type="match status" value="1"/>
</dbReference>
<evidence type="ECO:0000256" key="14">
    <source>
        <dbReference type="ARBA" id="ARBA00022581"/>
    </source>
</evidence>
<evidence type="ECO:0000256" key="15">
    <source>
        <dbReference type="ARBA" id="ARBA00022670"/>
    </source>
</evidence>
<evidence type="ECO:0000256" key="13">
    <source>
        <dbReference type="ARBA" id="ARBA00022561"/>
    </source>
</evidence>
<evidence type="ECO:0000256" key="8">
    <source>
        <dbReference type="ARBA" id="ARBA00022448"/>
    </source>
</evidence>
<dbReference type="InterPro" id="IPR014759">
    <property type="entry name" value="Helicase_SF3_ssRNA_vir"/>
</dbReference>
<dbReference type="SUPFAM" id="SSF50494">
    <property type="entry name" value="Trypsin-like serine proteases"/>
    <property type="match status" value="1"/>
</dbReference>
<dbReference type="GO" id="GO:0034220">
    <property type="term" value="P:monoatomic ion transmembrane transport"/>
    <property type="evidence" value="ECO:0007669"/>
    <property type="project" value="UniProtKB-KW"/>
</dbReference>
<dbReference type="Pfam" id="PF12944">
    <property type="entry name" value="HAV_VP"/>
    <property type="match status" value="1"/>
</dbReference>
<keyword evidence="20" id="KW-0378">Hydrolase</keyword>
<feature type="domain" description="Peptidase C3" evidence="43">
    <location>
        <begin position="1542"/>
        <end position="1749"/>
    </location>
</feature>
<dbReference type="InterPro" id="IPR000605">
    <property type="entry name" value="Helicase_SF3_ssDNA/RNA_vir"/>
</dbReference>
<evidence type="ECO:0000256" key="1">
    <source>
        <dbReference type="ARBA" id="ARBA00002016"/>
    </source>
</evidence>
<comment type="similarity">
    <text evidence="6">Belongs to the picornaviridae polyprotein family.</text>
</comment>
<dbReference type="GO" id="GO:0005524">
    <property type="term" value="F:ATP binding"/>
    <property type="evidence" value="ECO:0007669"/>
    <property type="project" value="UniProtKB-KW"/>
</dbReference>
<evidence type="ECO:0000313" key="44">
    <source>
        <dbReference type="EMBL" id="XBC28231.1"/>
    </source>
</evidence>
<dbReference type="InterPro" id="IPR029053">
    <property type="entry name" value="Viral_coat"/>
</dbReference>
<feature type="domain" description="SF3 helicase" evidence="42">
    <location>
        <begin position="1236"/>
        <end position="1403"/>
    </location>
</feature>
<keyword evidence="34" id="KW-0407">Ion channel</keyword>
<accession>A0AAU7B9C1</accession>
<evidence type="ECO:0000256" key="32">
    <source>
        <dbReference type="ARBA" id="ARBA00023200"/>
    </source>
</evidence>
<dbReference type="Pfam" id="PF00910">
    <property type="entry name" value="RNA_helicase"/>
    <property type="match status" value="1"/>
</dbReference>
<evidence type="ECO:0000256" key="12">
    <source>
        <dbReference type="ARBA" id="ARBA00022553"/>
    </source>
</evidence>
<dbReference type="GO" id="GO:0044162">
    <property type="term" value="C:host cell cytoplasmic vesicle membrane"/>
    <property type="evidence" value="ECO:0007669"/>
    <property type="project" value="UniProtKB-SubCell"/>
</dbReference>
<dbReference type="Gene3D" id="1.20.960.20">
    <property type="match status" value="1"/>
</dbReference>
<protein>
    <recommendedName>
        <fullName evidence="7">Genome polyprotein</fullName>
    </recommendedName>
</protein>
<keyword evidence="17" id="KW-0548">Nucleotidyltransferase</keyword>
<keyword evidence="32" id="KW-1035">Host cytoplasm</keyword>
<evidence type="ECO:0000256" key="11">
    <source>
        <dbReference type="ARBA" id="ARBA00022520"/>
    </source>
</evidence>
<dbReference type="GO" id="GO:0003968">
    <property type="term" value="F:RNA-directed RNA polymerase activity"/>
    <property type="evidence" value="ECO:0007669"/>
    <property type="project" value="UniProtKB-KW"/>
</dbReference>
<keyword evidence="10" id="KW-1036">Host cytoplasmic vesicle</keyword>
<dbReference type="InterPro" id="IPR043504">
    <property type="entry name" value="Peptidase_S1_PA_chymotrypsin"/>
</dbReference>
<evidence type="ECO:0000256" key="31">
    <source>
        <dbReference type="ARBA" id="ARBA00023136"/>
    </source>
</evidence>
<dbReference type="Gene3D" id="2.60.120.20">
    <property type="match status" value="3"/>
</dbReference>
<evidence type="ECO:0000256" key="22">
    <source>
        <dbReference type="ARBA" id="ARBA00022806"/>
    </source>
</evidence>
<dbReference type="GO" id="GO:0005198">
    <property type="term" value="F:structural molecule activity"/>
    <property type="evidence" value="ECO:0007669"/>
    <property type="project" value="InterPro"/>
</dbReference>
<comment type="function">
    <text evidence="35">Precursor component of immature procapsids that corresponds to an extended form of the structural protein VP1. After maturation, possibly by the host Cathepsin L, the assembly signal 2A is cleaved to give rise to the mature VP1 protein.</text>
</comment>
<keyword evidence="25" id="KW-0946">Virion</keyword>
<comment type="function">
    <text evidence="1">Plays a role in the assembly of the 12 pentamers into an icosahedral structure. Has not been detected in mature virions, supposedly owing to its small size.</text>
</comment>
<keyword evidence="31" id="KW-0472">Membrane</keyword>
<dbReference type="GO" id="GO:0004197">
    <property type="term" value="F:cysteine-type endopeptidase activity"/>
    <property type="evidence" value="ECO:0007669"/>
    <property type="project" value="InterPro"/>
</dbReference>
<evidence type="ECO:0000256" key="6">
    <source>
        <dbReference type="ARBA" id="ARBA00006029"/>
    </source>
</evidence>
<keyword evidence="28" id="KW-1182">Viral ion channel</keyword>
<evidence type="ECO:0000256" key="18">
    <source>
        <dbReference type="ARBA" id="ARBA00022706"/>
    </source>
</evidence>
<comment type="subunit">
    <text evidence="38">Interacts with capsid protein VP2. Interacts with capsid protein VP3.</text>
</comment>
<keyword evidence="15" id="KW-0645">Protease</keyword>
<name>A0AAU7B9C1_9PICO</name>
<evidence type="ECO:0000259" key="41">
    <source>
        <dbReference type="PROSITE" id="PS50507"/>
    </source>
</evidence>
<dbReference type="GO" id="GO:0019062">
    <property type="term" value="P:virion attachment to host cell"/>
    <property type="evidence" value="ECO:0007669"/>
    <property type="project" value="UniProtKB-KW"/>
</dbReference>
<evidence type="ECO:0000256" key="3">
    <source>
        <dbReference type="ARBA" id="ARBA00004295"/>
    </source>
</evidence>
<evidence type="ECO:0000256" key="21">
    <source>
        <dbReference type="ARBA" id="ARBA00022804"/>
    </source>
</evidence>
<comment type="function">
    <text evidence="36">Capsid proteins VP1, VP2, and VP3 form a closed capsid enclosing the viral positive strand RNA genome. All these proteins contain a beta-sheet structure called beta-barrel jelly roll. Together they form an icosahedral capsid (T=3) composed of 60 copies of each VP1, VP2, and VP3, with a diameter of approximately 300 Angstroms. VP1 is situated at the 12 fivefold axes, whereas VP2 and VP3 are located at the quasi-sixfold axes. The naked capsid interacts with the host receptor HAVCR1 to provide virion attachment to and probably entry into the target cell.</text>
</comment>
<dbReference type="InterPro" id="IPR004004">
    <property type="entry name" value="Helic/Pol/Pept_Calicivir-typ"/>
</dbReference>
<evidence type="ECO:0000256" key="25">
    <source>
        <dbReference type="ARBA" id="ARBA00022844"/>
    </source>
</evidence>
<dbReference type="InterPro" id="IPR001205">
    <property type="entry name" value="RNA-dir_pol_C"/>
</dbReference>
<comment type="subunit">
    <text evidence="40">Interacts with capsid protein VP1. Interacts with capsid protein VP3.</text>
</comment>
<evidence type="ECO:0000256" key="40">
    <source>
        <dbReference type="ARBA" id="ARBA00047164"/>
    </source>
</evidence>
<dbReference type="InterPro" id="IPR007094">
    <property type="entry name" value="RNA-dir_pol_PSvirus"/>
</dbReference>
<evidence type="ECO:0000256" key="20">
    <source>
        <dbReference type="ARBA" id="ARBA00022801"/>
    </source>
</evidence>
<evidence type="ECO:0000256" key="38">
    <source>
        <dbReference type="ARBA" id="ARBA00046923"/>
    </source>
</evidence>
<dbReference type="SUPFAM" id="SSF88633">
    <property type="entry name" value="Positive stranded ssRNA viruses"/>
    <property type="match status" value="3"/>
</dbReference>
<dbReference type="InterPro" id="IPR043502">
    <property type="entry name" value="DNA/RNA_pol_sf"/>
</dbReference>
<evidence type="ECO:0000256" key="23">
    <source>
        <dbReference type="ARBA" id="ARBA00022807"/>
    </source>
</evidence>
<sequence>MRLGLIRGMLGLGHTLNVPWLKMLRNIAEAVSKVVGLQDPETEDHEMHSDRVGVGGSYNFTSVDQALVTAARMGSRQPELLPANLDIPASLDTIGERFYLIYGNDWNHNQVYLDKLIEIDIFHEMVQSEFAMQGNLKSHRYMQAGVDVIIQANSQQFQLGCLLCMLVPGWSDGISYSGFGMVPHGFINLNINNSCRLQAPWVYTRGAYNITTPIQAPWRLVVVILTELRTTSGAATSCTVSVMARFTDMKLHGIHPIGMMGPTEVRISSTVNVVNMSNANGASAKVSFALGDESYLGDDSVTGGLYVDNFRTWASTPGFIGRFAFNGSALIGDKLAVFPVNPFFYSVRDSSNHWHPPPATSIAQMYAFWRGDIVYYFQVVASRFHNGRMMFCFVPGTEALNVSSLNIKKASSSMCAIMDIQGTSSTCCFRVPYTSDKQYKSNVSQETRQNTTYGTNWLSTSIGKLVVFCYNKLRFPNTVLGNVWVNVYMCVENAEFMCPMYVNLGGTTTIPTSREIELESCAGDEAEEKFEQTGAFSTPGVVDQNKTKQDFYVDKPMNKIPVGAVMSIEEPTMEVAKPMTFQERAPGKKRHTIDHLDMYEFMGRGHLFFTFTFNAPSSGAKKALTVPLDIRRRNSAGKGLGGVLQWFYSLFHLYQGPVDITLVFSGSVDVDMMIWYTPDGYLTSATWDQQSAGQVNLTPDYVSGYPFIRCNTRETGNVQIRIPWYTCLSAISACVTDACPDTSLGYISIYINNYTSQDERLGISAYWSIPREAKMSVPRPNLRQNLIYASSSGGLGYSVDNLPMGMVETSVDFVNDCDPLPDVKPAKRVLVPVDRSLYGPMGNVYKDLRIQVGAHRLVYAHEELKRSKSEEQLQSNAGEIFDDYGIVQLRDGDIIYRGICLQGKIYYAKCVNIPLRKAPLLKSGCIVCVEQDSSWLSLNNKVDAAVFDKFVASLDGDLKFNWKAYENGDYVGALGQDVFLRLDTSCDGGLNTILSVMSGKSLGMLDKVIQDSQLFEMLTETNKDVRSVVKECEGLIQDVRDAIANFSKFVSPKKYYIISKMLMLLVKSSIKIYVCVKSEWNPSIFGPIFLDLALDVGSTSVDMTVLVKNLLHEIATQFGAKEVESQSLSWVRDAVGCVSLFKSARDCLNWLIAKFRDWYNVKYGSLKQKVDSIMEAQEQIESLVAYVDDYCTRPQVTSDEVAEGREVLVQLRSLMSFIAGEPELKSFSTELRSAVHLLHNKLRNVPADNTASCMRDEPTVLYLHGPRGCGKSLLAMAVATKICKQKGLDPKKHIYTKAPVSEYWDGYAGQEVCIVDDIGQATDDADWTYFCQIVSCCPVRLNMPALDQKGIHFTTPYIICTSNLSDPEPRTIYTKEALARRLHVKIKVTPARYYQTNQNGITVLDVHKAMQHDAIRDLSCLKLMDEGLKELSFDELVQRYVSAAQNKVQLMHEFMDLWSQSGCDSLSQWFQLKNVSPTTKSLSIFRTLKDHKVLLIGASLSILVAAGAIYSAYRFIKKPDTAGAYVGVKQVKNVIRLGEEVQSQSVVDLANVVEKNLMRFGISKDGELVSWRVNALQVFDTWCIVPRHAFRFDKDVTHFFFCKNGTTYVVRKDRVVEVQSENCPDLVYLNVPGMPKGKNIIDHFVKLGDVPACNGRLATLATVNQGVFQIMSEGDVEYKDGMTYNHSSESGKEKIYIPKVWKGKGEISGGSCGGVLISSNNRLGNPFIGIHLAAGGGMLVSALVTREDLQQLQGVLPNSNRITQCVPSTEVVSTGSRTAFIRSEIYDHIPEPCTKSPSSLFHSKCEVDVAAKMFQKYAFPVLREPEGFNNCALAVLDRILDVYGMPKRVELSEREAIEGIEGMDAIPMDTSPGIPYVNRQLRKSDLIKDGRVVHWLARQRIEMHMNDMSFGIPCDVTFMTCAKDELRKIEKVVNGDTRMIEASPVCFNICFRRVFGHAVAWLQSHPGWSTGIGVGVNPDFHWNEIFADALRFGDYAICIDYRSFDATIQDYMIEWAVWILGYLVVASDDVVRSVSRTLSYSRRQVGGMIYYVRGSLPSGAPATSVLNSLMNLSILTFAFSRTLGVSPFDLWRVVRFLVYGDDVMVVWNRNYNIDALSLQTLHARFGDLGMIVTGPDKGPVKICGVLDCVFLKRGVRVGPIGIFQPTMDLTTIVSLLQWRRRGATLEENIINSLGFAFHHGRAVFDHYRGMVMDALRAIGRDAVLPDYQHFEARFISLHFNI</sequence>
<dbReference type="SUPFAM" id="SSF56672">
    <property type="entry name" value="DNA/RNA polymerases"/>
    <property type="match status" value="1"/>
</dbReference>
<dbReference type="Gene3D" id="3.30.70.270">
    <property type="match status" value="1"/>
</dbReference>
<evidence type="ECO:0000256" key="33">
    <source>
        <dbReference type="ARBA" id="ARBA00023296"/>
    </source>
</evidence>
<dbReference type="InterPro" id="IPR009003">
    <property type="entry name" value="Peptidase_S1_PA"/>
</dbReference>
<keyword evidence="12" id="KW-0597">Phosphoprotein</keyword>
<evidence type="ECO:0000256" key="35">
    <source>
        <dbReference type="ARBA" id="ARBA00045500"/>
    </source>
</evidence>
<keyword evidence="29" id="KW-1039">Host endosome</keyword>
<evidence type="ECO:0000256" key="28">
    <source>
        <dbReference type="ARBA" id="ARBA00023039"/>
    </source>
</evidence>
<organism evidence="44">
    <name type="scientific">bar-headed goose hepatovirus</name>
    <dbReference type="NCBI Taxonomy" id="3155981"/>
    <lineage>
        <taxon>Viruses</taxon>
        <taxon>Riboviria</taxon>
        <taxon>Orthornavirae</taxon>
        <taxon>Pisuviricota</taxon>
        <taxon>Pisoniviricetes</taxon>
        <taxon>Picornavirales</taxon>
        <taxon>Picornaviridae</taxon>
        <taxon>Heptrevirinae</taxon>
        <taxon>Hepatovirus</taxon>
    </lineage>
</organism>
<keyword evidence="21" id="KW-1161">Viral attachment to host cell</keyword>
<dbReference type="PROSITE" id="PS51874">
    <property type="entry name" value="PCV_3C_PRO"/>
    <property type="match status" value="1"/>
</dbReference>
<keyword evidence="22" id="KW-0347">Helicase</keyword>
<reference evidence="44" key="1">
    <citation type="submission" date="2024-05" db="EMBL/GenBank/DDBJ databases">
        <title>Identification and Characterization of Multiple Novel Picornaviruses in Fecal Samples of Bar-headed Goose.</title>
        <authorList>
            <person name="Sun Y."/>
            <person name="Ji L."/>
            <person name="Wang Y."/>
            <person name="Zhao Q."/>
        </authorList>
    </citation>
    <scope>NUCLEOTIDE SEQUENCE</scope>
    <source>
        <strain evidence="44">PICV5</strain>
    </source>
</reference>
<evidence type="ECO:0000256" key="5">
    <source>
        <dbReference type="ARBA" id="ARBA00004560"/>
    </source>
</evidence>
<evidence type="ECO:0000256" key="26">
    <source>
        <dbReference type="ARBA" id="ARBA00022870"/>
    </source>
</evidence>
<dbReference type="GO" id="GO:0015267">
    <property type="term" value="F:channel activity"/>
    <property type="evidence" value="ECO:0007669"/>
    <property type="project" value="UniProtKB-KW"/>
</dbReference>
<dbReference type="InterPro" id="IPR033703">
    <property type="entry name" value="Rhv-like"/>
</dbReference>
<keyword evidence="14" id="KW-0945">Host-virus interaction</keyword>
<keyword evidence="33" id="KW-1160">Virus entry into host cell</keyword>
<dbReference type="Pfam" id="PF00073">
    <property type="entry name" value="Rhv"/>
    <property type="match status" value="2"/>
</dbReference>
<dbReference type="Pfam" id="PF00680">
    <property type="entry name" value="RdRP_1"/>
    <property type="match status" value="1"/>
</dbReference>
<feature type="domain" description="RdRp catalytic" evidence="41">
    <location>
        <begin position="1994"/>
        <end position="2115"/>
    </location>
</feature>
<evidence type="ECO:0000256" key="37">
    <source>
        <dbReference type="ARBA" id="ARBA00046745"/>
    </source>
</evidence>
<evidence type="ECO:0000256" key="27">
    <source>
        <dbReference type="ARBA" id="ARBA00022953"/>
    </source>
</evidence>
<evidence type="ECO:0000256" key="19">
    <source>
        <dbReference type="ARBA" id="ARBA00022741"/>
    </source>
</evidence>
<dbReference type="InterPro" id="IPR024354">
    <property type="entry name" value="Hepatitis_A_VP1-2A"/>
</dbReference>
<dbReference type="InterPro" id="IPR043128">
    <property type="entry name" value="Rev_trsase/Diguanyl_cyclase"/>
</dbReference>
<comment type="subunit">
    <text evidence="39">Interacts with capsid protein VP1. Interacts with capsid protein VP2.</text>
</comment>
<dbReference type="GO" id="GO:0003724">
    <property type="term" value="F:RNA helicase activity"/>
    <property type="evidence" value="ECO:0007669"/>
    <property type="project" value="InterPro"/>
</dbReference>
<dbReference type="PROSITE" id="PS51218">
    <property type="entry name" value="SF3_HELICASE_2"/>
    <property type="match status" value="1"/>
</dbReference>
<keyword evidence="24" id="KW-0067">ATP-binding</keyword>